<dbReference type="RefSeq" id="WP_062041025.1">
    <property type="nucleotide sequence ID" value="NZ_DF968182.1"/>
</dbReference>
<name>A0A0S7C2I2_9BACT</name>
<dbReference type="GO" id="GO:0052592">
    <property type="term" value="F:oxidoreductase activity, acting on CH or CH2 groups, with an iron-sulfur protein as acceptor"/>
    <property type="evidence" value="ECO:0007669"/>
    <property type="project" value="TreeGrafter"/>
</dbReference>
<sequence>MSSTVKEFLDQVVAGGTCTGCGLCAGLDASQKSYMRATPKGPRPVISVDHEIPEMIRQCCAGHRIDYPGLYRQHYGQVPENWLTGIISEVYTGYCTDETIRRNSSSGGVLTAVLCYLLESGEIDAAVVVTQGIPEPEKASVVIASSTAEIQAASQSVYVPVSTLDILNRLDPQKRYAITCLPEQSAALRVLQQQGHANALSIKYVLGPYTGTAIYPAAIETFQRINGVKKQDAVTSLKWRAGEWPGYLEIITRSGKVLRSPKVYYNFLIPFFVTNASLQSMDFANEFADLAVGDAWSPEFESQGQGFSVVVSRNEKMTTLLKELQQKGVLSLRKEPLESASAMHGHMIDFKKRGSYIRNRMRRMFGRKAPDFGYKPASVGIKRIMVELVISAIFVLGKTRLLRLMLYLLPERIIGPLFNTLRLKWKKVSRKTKRQGLESYAVVITEKQP</sequence>
<evidence type="ECO:0000259" key="2">
    <source>
        <dbReference type="Pfam" id="PF04432"/>
    </source>
</evidence>
<dbReference type="STRING" id="1678841.TBC1_111778"/>
<dbReference type="InterPro" id="IPR045220">
    <property type="entry name" value="FRHB/FDHB/HCAR-like"/>
</dbReference>
<feature type="domain" description="Coenzyme F420 hydrogenase/dehydrogenase beta subunit C-terminal" evidence="2">
    <location>
        <begin position="174"/>
        <end position="334"/>
    </location>
</feature>
<dbReference type="Pfam" id="PF04422">
    <property type="entry name" value="FrhB_FdhB_N"/>
    <property type="match status" value="1"/>
</dbReference>
<evidence type="ECO:0000259" key="1">
    <source>
        <dbReference type="Pfam" id="PF04422"/>
    </source>
</evidence>
<proteinExistence type="predicted"/>
<dbReference type="EMBL" id="DF968182">
    <property type="protein sequence ID" value="GAP43622.1"/>
    <property type="molecule type" value="Genomic_DNA"/>
</dbReference>
<gene>
    <name evidence="3" type="ORF">TBC1_111778</name>
</gene>
<dbReference type="AlphaFoldDB" id="A0A0S7C2I2"/>
<dbReference type="InterPro" id="IPR007525">
    <property type="entry name" value="FrhB_FdhB_C"/>
</dbReference>
<protein>
    <submittedName>
        <fullName evidence="3">Coenzyme F420-reducing hydrogenase, beta subunit</fullName>
    </submittedName>
</protein>
<organism evidence="3">
    <name type="scientific">Lentimicrobium saccharophilum</name>
    <dbReference type="NCBI Taxonomy" id="1678841"/>
    <lineage>
        <taxon>Bacteria</taxon>
        <taxon>Pseudomonadati</taxon>
        <taxon>Bacteroidota</taxon>
        <taxon>Bacteroidia</taxon>
        <taxon>Bacteroidales</taxon>
        <taxon>Lentimicrobiaceae</taxon>
        <taxon>Lentimicrobium</taxon>
    </lineage>
</organism>
<reference evidence="3" key="1">
    <citation type="journal article" date="2015" name="Genome Announc.">
        <title>Draft Genome Sequence of Bacteroidales Strain TBC1, a Novel Isolate from a Methanogenic Wastewater Treatment System.</title>
        <authorList>
            <person name="Tourlousse D.M."/>
            <person name="Matsuura N."/>
            <person name="Sun L."/>
            <person name="Toyonaga M."/>
            <person name="Kuroda K."/>
            <person name="Ohashi A."/>
            <person name="Cruz R."/>
            <person name="Yamaguchi T."/>
            <person name="Sekiguchi Y."/>
        </authorList>
    </citation>
    <scope>NUCLEOTIDE SEQUENCE [LARGE SCALE GENOMIC DNA]</scope>
    <source>
        <strain evidence="3">TBC1</strain>
    </source>
</reference>
<dbReference type="Pfam" id="PF04432">
    <property type="entry name" value="FrhB_FdhB_C"/>
    <property type="match status" value="1"/>
</dbReference>
<dbReference type="PANTHER" id="PTHR31332">
    <property type="entry name" value="7-HYDROXYMETHYL CHLOROPHYLL A REDUCTASE, CHLOROPLASTIC"/>
    <property type="match status" value="1"/>
</dbReference>
<evidence type="ECO:0000313" key="4">
    <source>
        <dbReference type="Proteomes" id="UP000053091"/>
    </source>
</evidence>
<evidence type="ECO:0000313" key="3">
    <source>
        <dbReference type="EMBL" id="GAP43622.1"/>
    </source>
</evidence>
<accession>A0A0S7C2I2</accession>
<dbReference type="PANTHER" id="PTHR31332:SF0">
    <property type="entry name" value="7-HYDROXYMETHYL CHLOROPHYLL A REDUCTASE, CHLOROPLASTIC"/>
    <property type="match status" value="1"/>
</dbReference>
<dbReference type="Proteomes" id="UP000053091">
    <property type="component" value="Unassembled WGS sequence"/>
</dbReference>
<dbReference type="PATRIC" id="fig|1678841.3.peg.1981"/>
<dbReference type="OrthoDB" id="9813230at2"/>
<feature type="domain" description="Coenzyme F420 hydrogenase/dehydrogenase beta subunit N-terminal" evidence="1">
    <location>
        <begin position="90"/>
        <end position="167"/>
    </location>
</feature>
<keyword evidence="4" id="KW-1185">Reference proteome</keyword>
<dbReference type="InterPro" id="IPR007516">
    <property type="entry name" value="Co_F420_Hydgase/DH_bsu_N"/>
</dbReference>